<evidence type="ECO:0000256" key="3">
    <source>
        <dbReference type="ARBA" id="ARBA00022927"/>
    </source>
</evidence>
<keyword evidence="5" id="KW-1185">Reference proteome</keyword>
<evidence type="ECO:0000313" key="5">
    <source>
        <dbReference type="Proteomes" id="UP000595437"/>
    </source>
</evidence>
<organism evidence="4 5">
    <name type="scientific">Caligus rogercresseyi</name>
    <name type="common">Sea louse</name>
    <dbReference type="NCBI Taxonomy" id="217165"/>
    <lineage>
        <taxon>Eukaryota</taxon>
        <taxon>Metazoa</taxon>
        <taxon>Ecdysozoa</taxon>
        <taxon>Arthropoda</taxon>
        <taxon>Crustacea</taxon>
        <taxon>Multicrustacea</taxon>
        <taxon>Hexanauplia</taxon>
        <taxon>Copepoda</taxon>
        <taxon>Siphonostomatoida</taxon>
        <taxon>Caligidae</taxon>
        <taxon>Caligus</taxon>
    </lineage>
</organism>
<sequence>QVNPLHSRRLVEHHYHPESSVVAAAIRTIGNILTGDDLQTQVMLNVSAIPAFYALLSHPGDNIRKEACWSISNVLAGNQMQIQSVIDAGVISTIIKLLDKAETKIRREAAWSITNAVSGGNAFTML</sequence>
<dbReference type="InterPro" id="IPR016024">
    <property type="entry name" value="ARM-type_fold"/>
</dbReference>
<evidence type="ECO:0000313" key="4">
    <source>
        <dbReference type="EMBL" id="QQP41516.1"/>
    </source>
</evidence>
<keyword evidence="2" id="KW-0813">Transport</keyword>
<comment type="similarity">
    <text evidence="1">Belongs to the importin alpha family.</text>
</comment>
<dbReference type="EMBL" id="CP045899">
    <property type="protein sequence ID" value="QQP41516.1"/>
    <property type="molecule type" value="Genomic_DNA"/>
</dbReference>
<dbReference type="PANTHER" id="PTHR23316">
    <property type="entry name" value="IMPORTIN ALPHA"/>
    <property type="match status" value="1"/>
</dbReference>
<dbReference type="OrthoDB" id="29145at2759"/>
<dbReference type="InterPro" id="IPR000225">
    <property type="entry name" value="Armadillo"/>
</dbReference>
<name>A0A7T8K0Z4_CALRO</name>
<dbReference type="Proteomes" id="UP000595437">
    <property type="component" value="Chromosome 10"/>
</dbReference>
<protein>
    <submittedName>
        <fullName evidence="4">Karyopherin alpha 6like</fullName>
    </submittedName>
</protein>
<gene>
    <name evidence="4" type="ORF">FKW44_015919</name>
</gene>
<dbReference type="Pfam" id="PF00514">
    <property type="entry name" value="Arm"/>
    <property type="match status" value="2"/>
</dbReference>
<feature type="non-terminal residue" evidence="4">
    <location>
        <position position="1"/>
    </location>
</feature>
<dbReference type="SUPFAM" id="SSF48371">
    <property type="entry name" value="ARM repeat"/>
    <property type="match status" value="1"/>
</dbReference>
<dbReference type="GO" id="GO:0015031">
    <property type="term" value="P:protein transport"/>
    <property type="evidence" value="ECO:0007669"/>
    <property type="project" value="UniProtKB-KW"/>
</dbReference>
<evidence type="ECO:0000256" key="1">
    <source>
        <dbReference type="ARBA" id="ARBA00010394"/>
    </source>
</evidence>
<dbReference type="InterPro" id="IPR011989">
    <property type="entry name" value="ARM-like"/>
</dbReference>
<accession>A0A7T8K0Z4</accession>
<dbReference type="SMART" id="SM00185">
    <property type="entry name" value="ARM"/>
    <property type="match status" value="2"/>
</dbReference>
<dbReference type="Gene3D" id="1.25.10.10">
    <property type="entry name" value="Leucine-rich Repeat Variant"/>
    <property type="match status" value="1"/>
</dbReference>
<dbReference type="AlphaFoldDB" id="A0A7T8K0Z4"/>
<evidence type="ECO:0000256" key="2">
    <source>
        <dbReference type="ARBA" id="ARBA00022448"/>
    </source>
</evidence>
<reference evidence="5" key="1">
    <citation type="submission" date="2021-01" db="EMBL/GenBank/DDBJ databases">
        <title>Caligus Genome Assembly.</title>
        <authorList>
            <person name="Gallardo-Escarate C."/>
        </authorList>
    </citation>
    <scope>NUCLEOTIDE SEQUENCE [LARGE SCALE GENOMIC DNA]</scope>
</reference>
<proteinExistence type="inferred from homology"/>
<keyword evidence="3" id="KW-0653">Protein transport</keyword>